<reference evidence="2 3" key="1">
    <citation type="submission" date="2019-03" db="EMBL/GenBank/DDBJ databases">
        <title>First draft genome of Liparis tanakae, snailfish: a comprehensive survey of snailfish specific genes.</title>
        <authorList>
            <person name="Kim W."/>
            <person name="Song I."/>
            <person name="Jeong J.-H."/>
            <person name="Kim D."/>
            <person name="Kim S."/>
            <person name="Ryu S."/>
            <person name="Song J.Y."/>
            <person name="Lee S.K."/>
        </authorList>
    </citation>
    <scope>NUCLEOTIDE SEQUENCE [LARGE SCALE GENOMIC DNA]</scope>
    <source>
        <tissue evidence="2">Muscle</tissue>
    </source>
</reference>
<keyword evidence="3" id="KW-1185">Reference proteome</keyword>
<accession>A0A4Z2I502</accession>
<organism evidence="2 3">
    <name type="scientific">Liparis tanakae</name>
    <name type="common">Tanaka's snailfish</name>
    <dbReference type="NCBI Taxonomy" id="230148"/>
    <lineage>
        <taxon>Eukaryota</taxon>
        <taxon>Metazoa</taxon>
        <taxon>Chordata</taxon>
        <taxon>Craniata</taxon>
        <taxon>Vertebrata</taxon>
        <taxon>Euteleostomi</taxon>
        <taxon>Actinopterygii</taxon>
        <taxon>Neopterygii</taxon>
        <taxon>Teleostei</taxon>
        <taxon>Neoteleostei</taxon>
        <taxon>Acanthomorphata</taxon>
        <taxon>Eupercaria</taxon>
        <taxon>Perciformes</taxon>
        <taxon>Cottioidei</taxon>
        <taxon>Cottales</taxon>
        <taxon>Liparidae</taxon>
        <taxon>Liparis</taxon>
    </lineage>
</organism>
<evidence type="ECO:0000313" key="3">
    <source>
        <dbReference type="Proteomes" id="UP000314294"/>
    </source>
</evidence>
<evidence type="ECO:0000256" key="1">
    <source>
        <dbReference type="SAM" id="MobiDB-lite"/>
    </source>
</evidence>
<protein>
    <submittedName>
        <fullName evidence="2">Uncharacterized protein</fullName>
    </submittedName>
</protein>
<name>A0A4Z2I502_9TELE</name>
<evidence type="ECO:0000313" key="2">
    <source>
        <dbReference type="EMBL" id="TNN72332.1"/>
    </source>
</evidence>
<feature type="compositionally biased region" description="Polar residues" evidence="1">
    <location>
        <begin position="51"/>
        <end position="63"/>
    </location>
</feature>
<sequence length="97" mass="10531">MGSRNVAAISNEFITMPTRMLQQREKEINTCLHPHCRNATHQQRRGGGSTGTADTQTGGSASPSGLADDVNTGCHVMRRPMGDRVVLATRTRHLDSD</sequence>
<feature type="compositionally biased region" description="Basic residues" evidence="1">
    <location>
        <begin position="35"/>
        <end position="44"/>
    </location>
</feature>
<proteinExistence type="predicted"/>
<dbReference type="AlphaFoldDB" id="A0A4Z2I502"/>
<dbReference type="EMBL" id="SRLO01000139">
    <property type="protein sequence ID" value="TNN72332.1"/>
    <property type="molecule type" value="Genomic_DNA"/>
</dbReference>
<dbReference type="Proteomes" id="UP000314294">
    <property type="component" value="Unassembled WGS sequence"/>
</dbReference>
<feature type="region of interest" description="Disordered" evidence="1">
    <location>
        <begin position="35"/>
        <end position="75"/>
    </location>
</feature>
<comment type="caution">
    <text evidence="2">The sequence shown here is derived from an EMBL/GenBank/DDBJ whole genome shotgun (WGS) entry which is preliminary data.</text>
</comment>
<gene>
    <name evidence="2" type="ORF">EYF80_017484</name>
</gene>